<dbReference type="GO" id="GO:0009055">
    <property type="term" value="F:electron transfer activity"/>
    <property type="evidence" value="ECO:0007669"/>
    <property type="project" value="InterPro"/>
</dbReference>
<evidence type="ECO:0000313" key="8">
    <source>
        <dbReference type="Proteomes" id="UP000280307"/>
    </source>
</evidence>
<keyword evidence="3" id="KW-0249">Electron transport</keyword>
<feature type="signal peptide" evidence="5">
    <location>
        <begin position="1"/>
        <end position="27"/>
    </location>
</feature>
<feature type="domain" description="Blue (type 1) copper" evidence="6">
    <location>
        <begin position="38"/>
        <end position="155"/>
    </location>
</feature>
<reference evidence="7 8" key="1">
    <citation type="submission" date="2018-12" db="EMBL/GenBank/DDBJ databases">
        <title>Genome Sequence of Candidatus Viridilinea halotolerans isolated from saline sulfide-rich spring.</title>
        <authorList>
            <person name="Grouzdev D.S."/>
            <person name="Burganskaya E.I."/>
            <person name="Krutkina M.S."/>
            <person name="Sukhacheva M.V."/>
            <person name="Gorlenko V.M."/>
        </authorList>
    </citation>
    <scope>NUCLEOTIDE SEQUENCE [LARGE SCALE GENOMIC DNA]</scope>
    <source>
        <strain evidence="7">Chok-6</strain>
    </source>
</reference>
<keyword evidence="2" id="KW-0479">Metal-binding</keyword>
<dbReference type="PANTHER" id="PTHR38439:SF2">
    <property type="entry name" value="OUTER MEMBRANE PROTEIN H.8"/>
    <property type="match status" value="1"/>
</dbReference>
<dbReference type="Proteomes" id="UP000280307">
    <property type="component" value="Unassembled WGS sequence"/>
</dbReference>
<dbReference type="PROSITE" id="PS00196">
    <property type="entry name" value="COPPER_BLUE"/>
    <property type="match status" value="1"/>
</dbReference>
<dbReference type="InterPro" id="IPR050845">
    <property type="entry name" value="Cu-binding_ET"/>
</dbReference>
<dbReference type="EMBL" id="RSAS01000780">
    <property type="protein sequence ID" value="RRR67523.1"/>
    <property type="molecule type" value="Genomic_DNA"/>
</dbReference>
<accession>A0A426TT63</accession>
<dbReference type="AlphaFoldDB" id="A0A426TT63"/>
<comment type="caution">
    <text evidence="7">The sequence shown here is derived from an EMBL/GenBank/DDBJ whole genome shotgun (WGS) entry which is preliminary data.</text>
</comment>
<keyword evidence="5" id="KW-0732">Signal</keyword>
<dbReference type="PANTHER" id="PTHR38439">
    <property type="entry name" value="AURACYANIN-B"/>
    <property type="match status" value="1"/>
</dbReference>
<evidence type="ECO:0000256" key="4">
    <source>
        <dbReference type="ARBA" id="ARBA00023008"/>
    </source>
</evidence>
<dbReference type="Gene3D" id="2.60.40.420">
    <property type="entry name" value="Cupredoxins - blue copper proteins"/>
    <property type="match status" value="1"/>
</dbReference>
<dbReference type="GO" id="GO:0005507">
    <property type="term" value="F:copper ion binding"/>
    <property type="evidence" value="ECO:0007669"/>
    <property type="project" value="InterPro"/>
</dbReference>
<organism evidence="7 8">
    <name type="scientific">Candidatus Viridilinea halotolerans</name>
    <dbReference type="NCBI Taxonomy" id="2491704"/>
    <lineage>
        <taxon>Bacteria</taxon>
        <taxon>Bacillati</taxon>
        <taxon>Chloroflexota</taxon>
        <taxon>Chloroflexia</taxon>
        <taxon>Chloroflexales</taxon>
        <taxon>Chloroflexineae</taxon>
        <taxon>Oscillochloridaceae</taxon>
        <taxon>Candidatus Viridilinea</taxon>
    </lineage>
</organism>
<dbReference type="InterPro" id="IPR028871">
    <property type="entry name" value="BlueCu_1_BS"/>
</dbReference>
<dbReference type="InterPro" id="IPR000923">
    <property type="entry name" value="BlueCu_1"/>
</dbReference>
<evidence type="ECO:0000256" key="5">
    <source>
        <dbReference type="SAM" id="SignalP"/>
    </source>
</evidence>
<feature type="chain" id="PRO_5019215352" evidence="5">
    <location>
        <begin position="28"/>
        <end position="155"/>
    </location>
</feature>
<dbReference type="Pfam" id="PF00127">
    <property type="entry name" value="Copper-bind"/>
    <property type="match status" value="1"/>
</dbReference>
<sequence length="155" mass="16062">MKSQACLFTVSMVFLLLITACGSGSSAGGNPSDGGGITVTAKGNSLAFEQTNISVSAGQAVSLTLDNSLSTLEHNWVLVRGGEAEARSIAADALTAGRANHYLPSDTTNIIAATQVLAPGEAETITFEAPEPGIYFYICTVPGHYPLMRGRLVVE</sequence>
<proteinExistence type="predicted"/>
<evidence type="ECO:0000256" key="2">
    <source>
        <dbReference type="ARBA" id="ARBA00022723"/>
    </source>
</evidence>
<keyword evidence="4" id="KW-0186">Copper</keyword>
<evidence type="ECO:0000259" key="6">
    <source>
        <dbReference type="Pfam" id="PF00127"/>
    </source>
</evidence>
<protein>
    <submittedName>
        <fullName evidence="7">Auracyanin</fullName>
    </submittedName>
</protein>
<evidence type="ECO:0000256" key="3">
    <source>
        <dbReference type="ARBA" id="ARBA00022982"/>
    </source>
</evidence>
<dbReference type="SUPFAM" id="SSF49503">
    <property type="entry name" value="Cupredoxins"/>
    <property type="match status" value="1"/>
</dbReference>
<keyword evidence="1" id="KW-0813">Transport</keyword>
<gene>
    <name evidence="7" type="ORF">EI684_18790</name>
</gene>
<dbReference type="InterPro" id="IPR008972">
    <property type="entry name" value="Cupredoxin"/>
</dbReference>
<evidence type="ECO:0000313" key="7">
    <source>
        <dbReference type="EMBL" id="RRR67523.1"/>
    </source>
</evidence>
<name>A0A426TT63_9CHLR</name>
<dbReference type="CDD" id="cd04233">
    <property type="entry name" value="Auracyanin"/>
    <property type="match status" value="1"/>
</dbReference>
<dbReference type="PROSITE" id="PS51257">
    <property type="entry name" value="PROKAR_LIPOPROTEIN"/>
    <property type="match status" value="1"/>
</dbReference>
<evidence type="ECO:0000256" key="1">
    <source>
        <dbReference type="ARBA" id="ARBA00022448"/>
    </source>
</evidence>